<comment type="caution">
    <text evidence="2">The sequence shown here is derived from an EMBL/GenBank/DDBJ whole genome shotgun (WGS) entry which is preliminary data.</text>
</comment>
<evidence type="ECO:0000259" key="1">
    <source>
        <dbReference type="Pfam" id="PF03358"/>
    </source>
</evidence>
<dbReference type="PANTHER" id="PTHR30543:SF21">
    <property type="entry name" value="NAD(P)H-DEPENDENT FMN REDUCTASE LOT6"/>
    <property type="match status" value="1"/>
</dbReference>
<dbReference type="PANTHER" id="PTHR30543">
    <property type="entry name" value="CHROMATE REDUCTASE"/>
    <property type="match status" value="1"/>
</dbReference>
<dbReference type="SUPFAM" id="SSF52218">
    <property type="entry name" value="Flavoproteins"/>
    <property type="match status" value="1"/>
</dbReference>
<dbReference type="InterPro" id="IPR005025">
    <property type="entry name" value="FMN_Rdtase-like_dom"/>
</dbReference>
<sequence>MNERKRVLAICGSASTSSANLAILELIKELGEKNFELTIFDGLSNLPHFRTELTDANVPNEIRELRNLINNSDALLVCTPEYVFSIPSGLKNALEWCVSTTILSDKPVGLITASASGEKGHEELKLIIETLQAKFIDETTLLIGGVRGKISRDGKVLNEKTKNELQKFVRSFSKFINSLATDRAIE</sequence>
<dbReference type="Pfam" id="PF03358">
    <property type="entry name" value="FMN_red"/>
    <property type="match status" value="1"/>
</dbReference>
<gene>
    <name evidence="2" type="ORF">LCGC14_3028870</name>
</gene>
<dbReference type="EMBL" id="LAZR01063193">
    <property type="protein sequence ID" value="KKK59987.1"/>
    <property type="molecule type" value="Genomic_DNA"/>
</dbReference>
<feature type="domain" description="NADPH-dependent FMN reductase-like" evidence="1">
    <location>
        <begin position="6"/>
        <end position="143"/>
    </location>
</feature>
<dbReference type="GO" id="GO:0005829">
    <property type="term" value="C:cytosol"/>
    <property type="evidence" value="ECO:0007669"/>
    <property type="project" value="TreeGrafter"/>
</dbReference>
<organism evidence="2">
    <name type="scientific">marine sediment metagenome</name>
    <dbReference type="NCBI Taxonomy" id="412755"/>
    <lineage>
        <taxon>unclassified sequences</taxon>
        <taxon>metagenomes</taxon>
        <taxon>ecological metagenomes</taxon>
    </lineage>
</organism>
<dbReference type="AlphaFoldDB" id="A0A0F8WSV8"/>
<accession>A0A0F8WSV8</accession>
<dbReference type="Gene3D" id="3.40.50.360">
    <property type="match status" value="1"/>
</dbReference>
<evidence type="ECO:0000313" key="2">
    <source>
        <dbReference type="EMBL" id="KKK59987.1"/>
    </source>
</evidence>
<dbReference type="GO" id="GO:0016491">
    <property type="term" value="F:oxidoreductase activity"/>
    <property type="evidence" value="ECO:0007669"/>
    <property type="project" value="InterPro"/>
</dbReference>
<name>A0A0F8WSV8_9ZZZZ</name>
<dbReference type="InterPro" id="IPR029039">
    <property type="entry name" value="Flavoprotein-like_sf"/>
</dbReference>
<dbReference type="InterPro" id="IPR050712">
    <property type="entry name" value="NAD(P)H-dep_reductase"/>
</dbReference>
<reference evidence="2" key="1">
    <citation type="journal article" date="2015" name="Nature">
        <title>Complex archaea that bridge the gap between prokaryotes and eukaryotes.</title>
        <authorList>
            <person name="Spang A."/>
            <person name="Saw J.H."/>
            <person name="Jorgensen S.L."/>
            <person name="Zaremba-Niedzwiedzka K."/>
            <person name="Martijn J."/>
            <person name="Lind A.E."/>
            <person name="van Eijk R."/>
            <person name="Schleper C."/>
            <person name="Guy L."/>
            <person name="Ettema T.J."/>
        </authorList>
    </citation>
    <scope>NUCLEOTIDE SEQUENCE</scope>
</reference>
<proteinExistence type="predicted"/>
<protein>
    <recommendedName>
        <fullName evidence="1">NADPH-dependent FMN reductase-like domain-containing protein</fullName>
    </recommendedName>
</protein>
<dbReference type="GO" id="GO:0010181">
    <property type="term" value="F:FMN binding"/>
    <property type="evidence" value="ECO:0007669"/>
    <property type="project" value="TreeGrafter"/>
</dbReference>